<sequence>MKILKKTVFFLAAATALVSCDRAQSNVQTLYTSDCGVSWKLIKAGEAVPKGVGMCSYKVTIPDYPMQGESIFKSAFKNRVMAKIEVTYDYSITDAKLYIGEAKYLGKMNSDSDSEVNSSKAYETAENSVIDKRIKEVARNLLINEDIVEFNQNDFESDLLKEVNNLLKSKGVTLNFLSFVPIPEEQTRQAIDVVTAMKIYESKGLGDVGRAVSSARAGATKIDVNVPEPKTETEESK</sequence>
<comment type="caution">
    <text evidence="1">The sequence shown here is derived from an EMBL/GenBank/DDBJ whole genome shotgun (WGS) entry which is preliminary data.</text>
</comment>
<reference evidence="1 2" key="1">
    <citation type="submission" date="2018-03" db="EMBL/GenBank/DDBJ databases">
        <authorList>
            <person name="Keele B.F."/>
        </authorList>
    </citation>
    <scope>NUCLEOTIDE SEQUENCE [LARGE SCALE GENOMIC DNA]</scope>
    <source>
        <strain evidence="1 2">YL28-9</strain>
    </source>
</reference>
<dbReference type="RefSeq" id="WP_107214257.1">
    <property type="nucleotide sequence ID" value="NZ_KZ686268.1"/>
</dbReference>
<evidence type="ECO:0000313" key="2">
    <source>
        <dbReference type="Proteomes" id="UP000240912"/>
    </source>
</evidence>
<keyword evidence="2" id="KW-1185">Reference proteome</keyword>
<dbReference type="PROSITE" id="PS51257">
    <property type="entry name" value="PROKAR_LIPOPROTEIN"/>
    <property type="match status" value="1"/>
</dbReference>
<dbReference type="OrthoDB" id="1319069at2"/>
<dbReference type="Proteomes" id="UP000240912">
    <property type="component" value="Unassembled WGS sequence"/>
</dbReference>
<gene>
    <name evidence="1" type="ORF">C7T94_05365</name>
</gene>
<proteinExistence type="predicted"/>
<organism evidence="1 2">
    <name type="scientific">Pedobacter yulinensis</name>
    <dbReference type="NCBI Taxonomy" id="2126353"/>
    <lineage>
        <taxon>Bacteria</taxon>
        <taxon>Pseudomonadati</taxon>
        <taxon>Bacteroidota</taxon>
        <taxon>Sphingobacteriia</taxon>
        <taxon>Sphingobacteriales</taxon>
        <taxon>Sphingobacteriaceae</taxon>
        <taxon>Pedobacter</taxon>
    </lineage>
</organism>
<protein>
    <submittedName>
        <fullName evidence="1">Uncharacterized protein</fullName>
    </submittedName>
</protein>
<dbReference type="AlphaFoldDB" id="A0A2T3HNZ7"/>
<evidence type="ECO:0000313" key="1">
    <source>
        <dbReference type="EMBL" id="PST84159.1"/>
    </source>
</evidence>
<accession>A0A2T3HNZ7</accession>
<dbReference type="EMBL" id="PYLS01000004">
    <property type="protein sequence ID" value="PST84159.1"/>
    <property type="molecule type" value="Genomic_DNA"/>
</dbReference>
<name>A0A2T3HNZ7_9SPHI</name>